<evidence type="ECO:0000313" key="3">
    <source>
        <dbReference type="Proteomes" id="UP000189059"/>
    </source>
</evidence>
<accession>A0A1B2DY10</accession>
<reference evidence="1" key="1">
    <citation type="submission" date="2016-08" db="EMBL/GenBank/DDBJ databases">
        <title>Complete Genome Seqeunce of Paenibacillus sp. nov. IHBB 9852 from high altitute lake of Indian trans-Himalayas.</title>
        <authorList>
            <person name="Kiran S."/>
            <person name="Swarnkar M.K."/>
            <person name="Rana A."/>
            <person name="Tewari R."/>
            <person name="Gulati A."/>
        </authorList>
    </citation>
    <scope>NUCLEOTIDE SEQUENCE [LARGE SCALE GENOMIC DNA]</scope>
    <source>
        <strain evidence="1">IHBB 9852</strain>
    </source>
</reference>
<dbReference type="InterPro" id="IPR007612">
    <property type="entry name" value="LOR"/>
</dbReference>
<dbReference type="RefSeq" id="WP_077569341.1">
    <property type="nucleotide sequence ID" value="NZ_CP016809.1"/>
</dbReference>
<protein>
    <submittedName>
        <fullName evidence="1">Uncharacterized protein</fullName>
    </submittedName>
</protein>
<dbReference type="GeneID" id="48308164"/>
<keyword evidence="3" id="KW-1185">Reference proteome</keyword>
<evidence type="ECO:0000313" key="2">
    <source>
        <dbReference type="EMBL" id="OOC58423.1"/>
    </source>
</evidence>
<dbReference type="EMBL" id="CP016809">
    <property type="protein sequence ID" value="ANY72517.1"/>
    <property type="molecule type" value="Genomic_DNA"/>
</dbReference>
<dbReference type="Pfam" id="PF04525">
    <property type="entry name" value="LOR"/>
    <property type="match status" value="1"/>
</dbReference>
<dbReference type="Proteomes" id="UP000189059">
    <property type="component" value="Unassembled WGS sequence"/>
</dbReference>
<sequence length="167" mass="18556">MDLYFKDNFFSAGWTDIMNVNGECIGNLDLKSAFSSSLDVYDASRTKVCSGSFRFFSNKWNVVDAEDRELGVLRMRMSFVTKKFEYDAGDRGIYEIVSPAFSNEYEITDDGGSLVAQFSKISGWLEPGAYQLHNGSGVLGDYELIAVVMGIHQIRKRNNSAAASASH</sequence>
<name>A0A1B2DY10_9BACL</name>
<dbReference type="OrthoDB" id="2692055at2"/>
<proteinExistence type="predicted"/>
<gene>
    <name evidence="2" type="ORF">BBD40_22145</name>
    <name evidence="1" type="ORF">BBD41_07910</name>
</gene>
<evidence type="ECO:0000313" key="1">
    <source>
        <dbReference type="EMBL" id="ANY72517.1"/>
    </source>
</evidence>
<organism evidence="1">
    <name type="scientific">Paenibacillus ihbetae</name>
    <dbReference type="NCBI Taxonomy" id="1870820"/>
    <lineage>
        <taxon>Bacteria</taxon>
        <taxon>Bacillati</taxon>
        <taxon>Bacillota</taxon>
        <taxon>Bacilli</taxon>
        <taxon>Bacillales</taxon>
        <taxon>Paenibacillaceae</taxon>
        <taxon>Paenibacillus</taxon>
    </lineage>
</organism>
<dbReference type="KEGG" id="pib:BBD41_07910"/>
<dbReference type="EMBL" id="MRVI01000002">
    <property type="protein sequence ID" value="OOC58423.1"/>
    <property type="molecule type" value="Genomic_DNA"/>
</dbReference>
<dbReference type="AlphaFoldDB" id="A0A1B2DY10"/>
<reference evidence="2 3" key="2">
    <citation type="submission" date="2016-12" db="EMBL/GenBank/DDBJ databases">
        <title>Genome sequencing and description of Paenibacillus sp. nov. from high altitude lake in the Indian Trans- Himalayas.</title>
        <authorList>
            <person name="Kiran S."/>
            <person name="Swarnkar M.K."/>
            <person name="Rana A."/>
            <person name="Tewari R."/>
            <person name="Gulati A."/>
        </authorList>
    </citation>
    <scope>NUCLEOTIDE SEQUENCE [LARGE SCALE GENOMIC DNA]</scope>
    <source>
        <strain evidence="2 3">IHBB 9951</strain>
    </source>
</reference>